<dbReference type="AlphaFoldDB" id="A0A4P6WMF1"/>
<evidence type="ECO:0000313" key="7">
    <source>
        <dbReference type="Proteomes" id="UP000293850"/>
    </source>
</evidence>
<accession>A0A4P6WMF1</accession>
<keyword evidence="7" id="KW-1185">Reference proteome</keyword>
<feature type="domain" description="CofB C-terminal" evidence="5">
    <location>
        <begin position="380"/>
        <end position="537"/>
    </location>
</feature>
<dbReference type="GO" id="GO:0016020">
    <property type="term" value="C:membrane"/>
    <property type="evidence" value="ECO:0007669"/>
    <property type="project" value="UniProtKB-SubCell"/>
</dbReference>
<protein>
    <submittedName>
        <fullName evidence="6">Prepilin-type N-terminal cleavage/methylation domain-containing protein</fullName>
    </submittedName>
</protein>
<dbReference type="InterPro" id="IPR053971">
    <property type="entry name" value="CofB-like_b-rpt_dom"/>
</dbReference>
<dbReference type="Pfam" id="PF21444">
    <property type="entry name" value="CofB_pilin_dom"/>
    <property type="match status" value="1"/>
</dbReference>
<dbReference type="Proteomes" id="UP000293850">
    <property type="component" value="Chromosome"/>
</dbReference>
<organism evidence="6 7">
    <name type="scientific">Citrobacter arsenatis</name>
    <dbReference type="NCBI Taxonomy" id="2546350"/>
    <lineage>
        <taxon>Bacteria</taxon>
        <taxon>Pseudomonadati</taxon>
        <taxon>Pseudomonadota</taxon>
        <taxon>Gammaproteobacteria</taxon>
        <taxon>Enterobacterales</taxon>
        <taxon>Enterobacteriaceae</taxon>
        <taxon>Citrobacter</taxon>
    </lineage>
</organism>
<name>A0A4P6WMF1_9ENTR</name>
<dbReference type="Pfam" id="PF22229">
    <property type="entry name" value="CofB_C"/>
    <property type="match status" value="1"/>
</dbReference>
<dbReference type="Pfam" id="PF22228">
    <property type="entry name" value="CofB_beta-rpt"/>
    <property type="match status" value="1"/>
</dbReference>
<keyword evidence="2" id="KW-1133">Transmembrane helix</keyword>
<dbReference type="PROSITE" id="PS00409">
    <property type="entry name" value="PROKAR_NTER_METHYL"/>
    <property type="match status" value="1"/>
</dbReference>
<dbReference type="InterPro" id="IPR048688">
    <property type="entry name" value="CofB-like_pilin_dom"/>
</dbReference>
<evidence type="ECO:0000259" key="5">
    <source>
        <dbReference type="Pfam" id="PF22229"/>
    </source>
</evidence>
<feature type="domain" description="CofB-like beta-repeat" evidence="4">
    <location>
        <begin position="286"/>
        <end position="338"/>
    </location>
</feature>
<feature type="domain" description="CofB-like pilin" evidence="3">
    <location>
        <begin position="50"/>
        <end position="268"/>
    </location>
</feature>
<reference evidence="6 7" key="1">
    <citation type="submission" date="2019-03" db="EMBL/GenBank/DDBJ databases">
        <title>Complete genome sequence of an arsenate-respiring bacteria, Citrobacter sp. LY-1.</title>
        <authorList>
            <person name="Wang H."/>
            <person name="Liu Y."/>
            <person name="Li Q."/>
            <person name="Huang J."/>
        </authorList>
    </citation>
    <scope>NUCLEOTIDE SEQUENCE [LARGE SCALE GENOMIC DNA]</scope>
    <source>
        <strain evidence="6 7">LY-1</strain>
    </source>
</reference>
<keyword evidence="2" id="KW-0472">Membrane</keyword>
<evidence type="ECO:0000259" key="4">
    <source>
        <dbReference type="Pfam" id="PF22228"/>
    </source>
</evidence>
<feature type="transmembrane region" description="Helical" evidence="2">
    <location>
        <begin position="12"/>
        <end position="36"/>
    </location>
</feature>
<dbReference type="InterPro" id="IPR012902">
    <property type="entry name" value="N_methyl_site"/>
</dbReference>
<gene>
    <name evidence="6" type="ORF">E1B03_17440</name>
</gene>
<proteinExistence type="predicted"/>
<evidence type="ECO:0000256" key="2">
    <source>
        <dbReference type="SAM" id="Phobius"/>
    </source>
</evidence>
<evidence type="ECO:0000313" key="6">
    <source>
        <dbReference type="EMBL" id="QBM24117.1"/>
    </source>
</evidence>
<dbReference type="KEGG" id="cars:E1B03_17440"/>
<keyword evidence="2" id="KW-0812">Transmembrane</keyword>
<sequence length="542" mass="58987">MSGLIVNNKNIHGYSLLEVIIVLAIIGGIMMAIAGYTQKKVETVARQSTTDALATEIAGMVKFVHEDEILTDAQNSIKNPLYDTASNVVYAQRTGNTQINDDVATAGFYRWDILNSSRGYFRDSRCGADGQTASAIRFSREYISCKIDSVLHAQEFRLERVDLVGNATSRSIDRIDFFVAFYPGVSTDNLFIEKYINEIEDSFRNKKLAYSKALFIERKKTEPDKTKWALMKGNNTTPVERITLGQMADNLDKFRNNKTTDYGIRLSFVVGDGQYLKSDGSVGADKLCWNAQTKMSGPCLKGNAANDNQLLLSGATANAKAPGLCWDQKNSTSRICITPNDNNTGLEIRDGINETTNGGTQGDTATLMANVVIKDDKGELTTIPKVSYLSFKGNGAEIVQGANYNGNITSAIERNGLIYIPLQTCPINPEDPGKARLFPRLSVAISSVVPESMDNNNNLQIDLTKESTNRAHGIDNVGKFGGVALQIDQLGAGVMPGHPEAGWAVTATTGNYDGNNGAARVYISPKSLSIVAFMWCSSVKQL</sequence>
<dbReference type="EMBL" id="CP037864">
    <property type="protein sequence ID" value="QBM24117.1"/>
    <property type="molecule type" value="Genomic_DNA"/>
</dbReference>
<dbReference type="NCBIfam" id="TIGR02532">
    <property type="entry name" value="IV_pilin_GFxxxE"/>
    <property type="match status" value="1"/>
</dbReference>
<dbReference type="InterPro" id="IPR053972">
    <property type="entry name" value="CofB_C"/>
</dbReference>
<evidence type="ECO:0000256" key="1">
    <source>
        <dbReference type="ARBA" id="ARBA00004167"/>
    </source>
</evidence>
<evidence type="ECO:0000259" key="3">
    <source>
        <dbReference type="Pfam" id="PF21444"/>
    </source>
</evidence>
<comment type="subcellular location">
    <subcellularLocation>
        <location evidence="1">Membrane</location>
        <topology evidence="1">Single-pass membrane protein</topology>
    </subcellularLocation>
</comment>